<reference evidence="3 4" key="1">
    <citation type="submission" date="2012-06" db="EMBL/GenBank/DDBJ databases">
        <title>The complete genome of Ornithobacterium rhinotracheale DSM 15997.</title>
        <authorList>
            <consortium name="US DOE Joint Genome Institute (JGI-PGF)"/>
            <person name="Lucas S."/>
            <person name="Copeland A."/>
            <person name="Lapidus A."/>
            <person name="Goodwin L."/>
            <person name="Pitluck S."/>
            <person name="Peters L."/>
            <person name="Mikhailova N."/>
            <person name="Teshima H."/>
            <person name="Kyrpides N."/>
            <person name="Mavromatis K."/>
            <person name="Pagani I."/>
            <person name="Ivanova N."/>
            <person name="Ovchinnikova G."/>
            <person name="Zeytun A."/>
            <person name="Detter J.C."/>
            <person name="Han C."/>
            <person name="Land M."/>
            <person name="Hauser L."/>
            <person name="Markowitz V."/>
            <person name="Cheng J.-F."/>
            <person name="Hugenholtz P."/>
            <person name="Woyke T."/>
            <person name="Wu D."/>
            <person name="Lang E."/>
            <person name="Kopitz M."/>
            <person name="Brambilla E."/>
            <person name="Klenk H.-P."/>
            <person name="Eisen J.A."/>
        </authorList>
    </citation>
    <scope>NUCLEOTIDE SEQUENCE [LARGE SCALE GENOMIC DNA]</scope>
    <source>
        <strain evidence="4">ATCC 51463 / DSM 15997 / CCUG 23171 / LMG 9086</strain>
    </source>
</reference>
<dbReference type="EMBL" id="CP003283">
    <property type="protein sequence ID" value="AFL97477.1"/>
    <property type="molecule type" value="Genomic_DNA"/>
</dbReference>
<comment type="similarity">
    <text evidence="1">Belongs to the UPF0337 (CsbD) family.</text>
</comment>
<name>I4A0J3_ORNRL</name>
<sequence length="89" mass="10339">MRWNSCCTFNSEHLNKIIMSSLDDKLKGNWNQLKGKVKQQWGDLTDDDLTYTEGKSEELLGRLQEKTGEAKETISKFFEDLFSSEEESK</sequence>
<dbReference type="AlphaFoldDB" id="I4A0J3"/>
<dbReference type="InterPro" id="IPR008462">
    <property type="entry name" value="CsbD"/>
</dbReference>
<evidence type="ECO:0000313" key="4">
    <source>
        <dbReference type="Proteomes" id="UP000006051"/>
    </source>
</evidence>
<evidence type="ECO:0000256" key="1">
    <source>
        <dbReference type="ARBA" id="ARBA00009129"/>
    </source>
</evidence>
<dbReference type="PANTHER" id="PTHR34977">
    <property type="entry name" value="UPF0337 PROTEIN YJBJ"/>
    <property type="match status" value="1"/>
</dbReference>
<organism evidence="3 4">
    <name type="scientific">Ornithobacterium rhinotracheale (strain ATCC 51463 / DSM 15997 / CCUG 23171 / CIP 104009 / LMG 9086)</name>
    <dbReference type="NCBI Taxonomy" id="867902"/>
    <lineage>
        <taxon>Bacteria</taxon>
        <taxon>Pseudomonadati</taxon>
        <taxon>Bacteroidota</taxon>
        <taxon>Flavobacteriia</taxon>
        <taxon>Flavobacteriales</taxon>
        <taxon>Weeksellaceae</taxon>
        <taxon>Ornithobacterium</taxon>
    </lineage>
</organism>
<dbReference type="STRING" id="867902.Ornrh_1295"/>
<dbReference type="Proteomes" id="UP000006051">
    <property type="component" value="Chromosome"/>
</dbReference>
<gene>
    <name evidence="3" type="ordered locus">Ornrh_1295</name>
</gene>
<dbReference type="Gene3D" id="1.10.1470.10">
    <property type="entry name" value="YjbJ"/>
    <property type="match status" value="1"/>
</dbReference>
<dbReference type="InterPro" id="IPR036629">
    <property type="entry name" value="YjbJ_sf"/>
</dbReference>
<evidence type="ECO:0000313" key="3">
    <source>
        <dbReference type="EMBL" id="AFL97477.1"/>
    </source>
</evidence>
<dbReference type="SUPFAM" id="SSF69047">
    <property type="entry name" value="Hypothetical protein YjbJ"/>
    <property type="match status" value="1"/>
</dbReference>
<dbReference type="HOGENOM" id="CLU_2451755_0_0_10"/>
<dbReference type="Pfam" id="PF05532">
    <property type="entry name" value="CsbD"/>
    <property type="match status" value="1"/>
</dbReference>
<proteinExistence type="inferred from homology"/>
<dbReference type="PANTHER" id="PTHR34977:SF1">
    <property type="entry name" value="UPF0337 PROTEIN YJBJ"/>
    <property type="match status" value="1"/>
</dbReference>
<dbReference type="InterPro" id="IPR050423">
    <property type="entry name" value="UPF0337_stress_rsp"/>
</dbReference>
<dbReference type="eggNOG" id="COG3237">
    <property type="taxonomic scope" value="Bacteria"/>
</dbReference>
<protein>
    <recommendedName>
        <fullName evidence="2">CsbD-like domain-containing protein</fullName>
    </recommendedName>
</protein>
<feature type="domain" description="CsbD-like" evidence="2">
    <location>
        <begin position="24"/>
        <end position="76"/>
    </location>
</feature>
<accession>I4A0J3</accession>
<evidence type="ECO:0000259" key="2">
    <source>
        <dbReference type="Pfam" id="PF05532"/>
    </source>
</evidence>
<dbReference type="KEGG" id="orh:Ornrh_1295"/>
<keyword evidence="4" id="KW-1185">Reference proteome</keyword>